<reference evidence="2" key="1">
    <citation type="submission" date="2020-06" db="EMBL/GenBank/DDBJ databases">
        <authorList>
            <person name="Li T."/>
            <person name="Hu X."/>
            <person name="Zhang T."/>
            <person name="Song X."/>
            <person name="Zhang H."/>
            <person name="Dai N."/>
            <person name="Sheng W."/>
            <person name="Hou X."/>
            <person name="Wei L."/>
        </authorList>
    </citation>
    <scope>NUCLEOTIDE SEQUENCE</scope>
    <source>
        <strain evidence="2">K16</strain>
        <tissue evidence="2">Leaf</tissue>
    </source>
</reference>
<gene>
    <name evidence="2" type="ORF">Sango_0601900</name>
</gene>
<proteinExistence type="predicted"/>
<feature type="region of interest" description="Disordered" evidence="1">
    <location>
        <begin position="44"/>
        <end position="81"/>
    </location>
</feature>
<evidence type="ECO:0000256" key="1">
    <source>
        <dbReference type="SAM" id="MobiDB-lite"/>
    </source>
</evidence>
<reference evidence="2" key="2">
    <citation type="journal article" date="2024" name="Plant">
        <title>Genomic evolution and insights into agronomic trait innovations of Sesamum species.</title>
        <authorList>
            <person name="Miao H."/>
            <person name="Wang L."/>
            <person name="Qu L."/>
            <person name="Liu H."/>
            <person name="Sun Y."/>
            <person name="Le M."/>
            <person name="Wang Q."/>
            <person name="Wei S."/>
            <person name="Zheng Y."/>
            <person name="Lin W."/>
            <person name="Duan Y."/>
            <person name="Cao H."/>
            <person name="Xiong S."/>
            <person name="Wang X."/>
            <person name="Wei L."/>
            <person name="Li C."/>
            <person name="Ma Q."/>
            <person name="Ju M."/>
            <person name="Zhao R."/>
            <person name="Li G."/>
            <person name="Mu C."/>
            <person name="Tian Q."/>
            <person name="Mei H."/>
            <person name="Zhang T."/>
            <person name="Gao T."/>
            <person name="Zhang H."/>
        </authorList>
    </citation>
    <scope>NUCLEOTIDE SEQUENCE</scope>
    <source>
        <strain evidence="2">K16</strain>
    </source>
</reference>
<evidence type="ECO:0000313" key="3">
    <source>
        <dbReference type="Proteomes" id="UP001289374"/>
    </source>
</evidence>
<dbReference type="Proteomes" id="UP001289374">
    <property type="component" value="Unassembled WGS sequence"/>
</dbReference>
<protein>
    <submittedName>
        <fullName evidence="2">Uncharacterized protein</fullName>
    </submittedName>
</protein>
<accession>A0AAE1X614</accession>
<dbReference type="AlphaFoldDB" id="A0AAE1X614"/>
<sequence>MYFSKRKQIKALKKGVNGVELMPLVESESTEMPARRILRCPSKVKESAEDGRQVNYPGETSGQPRFSGDNPGQQKEASSCNNKVGKLKDSLPRFGPLYGIDIEAVQATKKKAWKHVLKNSSEDDPSVIMEIYSTAIRKVEKEARETYADRIPGTGSDFRWMMIKDGCFFLQLALFILGCSEQLKYPSNDPIFGRKHNKKDIKKWLEAMFFVGNQIPLVVLKELMNQKFFQDVIARGKWDTPASDLCKKALYELLIFPAVKRNLRSLKWGGNLADQQPSDMLHGLQHLVMGPGTSGDLSGEYEADDDIDLEANEEDIGDYERIFARAVDDGNETSPSNNFDRVRMFLSAIGFRSAIDDRKRVFPSATELKRAGVHIKKLKSGGVRSICFKSYYVWAYFYLPVFPVDDHTELIFRNLKTYEISHQQPGKHRREVSSYLRVMSDIIQTTKDARLLEKRGIIQGNSDDVEKLPGILYRLSSEDISLTHEFHMLRSQIRGYSSPWIHYKGVVNLVVFLTLLQTFLALLSYLRPPKP</sequence>
<dbReference type="Pfam" id="PF03140">
    <property type="entry name" value="DUF247"/>
    <property type="match status" value="1"/>
</dbReference>
<feature type="compositionally biased region" description="Polar residues" evidence="1">
    <location>
        <begin position="58"/>
        <end position="81"/>
    </location>
</feature>
<dbReference type="EMBL" id="JACGWL010000003">
    <property type="protein sequence ID" value="KAK4405954.1"/>
    <property type="molecule type" value="Genomic_DNA"/>
</dbReference>
<dbReference type="InterPro" id="IPR004158">
    <property type="entry name" value="DUF247_pln"/>
</dbReference>
<dbReference type="PANTHER" id="PTHR31549:SF88">
    <property type="entry name" value="DUF4220 DOMAIN-CONTAINING PROTEIN"/>
    <property type="match status" value="1"/>
</dbReference>
<organism evidence="2 3">
    <name type="scientific">Sesamum angolense</name>
    <dbReference type="NCBI Taxonomy" id="2727404"/>
    <lineage>
        <taxon>Eukaryota</taxon>
        <taxon>Viridiplantae</taxon>
        <taxon>Streptophyta</taxon>
        <taxon>Embryophyta</taxon>
        <taxon>Tracheophyta</taxon>
        <taxon>Spermatophyta</taxon>
        <taxon>Magnoliopsida</taxon>
        <taxon>eudicotyledons</taxon>
        <taxon>Gunneridae</taxon>
        <taxon>Pentapetalae</taxon>
        <taxon>asterids</taxon>
        <taxon>lamiids</taxon>
        <taxon>Lamiales</taxon>
        <taxon>Pedaliaceae</taxon>
        <taxon>Sesamum</taxon>
    </lineage>
</organism>
<name>A0AAE1X614_9LAMI</name>
<dbReference type="PANTHER" id="PTHR31549">
    <property type="entry name" value="PROTEIN, PUTATIVE (DUF247)-RELATED-RELATED"/>
    <property type="match status" value="1"/>
</dbReference>
<keyword evidence="3" id="KW-1185">Reference proteome</keyword>
<evidence type="ECO:0000313" key="2">
    <source>
        <dbReference type="EMBL" id="KAK4405954.1"/>
    </source>
</evidence>
<comment type="caution">
    <text evidence="2">The sequence shown here is derived from an EMBL/GenBank/DDBJ whole genome shotgun (WGS) entry which is preliminary data.</text>
</comment>